<accession>A0A392QWP4</accession>
<sequence length="76" mass="8243">IASDIAPLRKKKRTKCAKVVMQASAELSASAVPKPTASAIEKDDQDDEAEVSKPVGTKRKPKVHTEGTRKSSRRKV</sequence>
<proteinExistence type="predicted"/>
<reference evidence="2 3" key="1">
    <citation type="journal article" date="2018" name="Front. Plant Sci.">
        <title>Red Clover (Trifolium pratense) and Zigzag Clover (T. medium) - A Picture of Genomic Similarities and Differences.</title>
        <authorList>
            <person name="Dluhosova J."/>
            <person name="Istvanek J."/>
            <person name="Nedelnik J."/>
            <person name="Repkova J."/>
        </authorList>
    </citation>
    <scope>NUCLEOTIDE SEQUENCE [LARGE SCALE GENOMIC DNA]</scope>
    <source>
        <strain evidence="3">cv. 10/8</strain>
        <tissue evidence="2">Leaf</tissue>
    </source>
</reference>
<dbReference type="Proteomes" id="UP000265520">
    <property type="component" value="Unassembled WGS sequence"/>
</dbReference>
<evidence type="ECO:0000313" key="2">
    <source>
        <dbReference type="EMBL" id="MCI28312.1"/>
    </source>
</evidence>
<evidence type="ECO:0000313" key="3">
    <source>
        <dbReference type="Proteomes" id="UP000265520"/>
    </source>
</evidence>
<dbReference type="AlphaFoldDB" id="A0A392QWP4"/>
<protein>
    <submittedName>
        <fullName evidence="2">Uncharacterized protein</fullName>
    </submittedName>
</protein>
<dbReference type="EMBL" id="LXQA010164888">
    <property type="protein sequence ID" value="MCI28312.1"/>
    <property type="molecule type" value="Genomic_DNA"/>
</dbReference>
<comment type="caution">
    <text evidence="2">The sequence shown here is derived from an EMBL/GenBank/DDBJ whole genome shotgun (WGS) entry which is preliminary data.</text>
</comment>
<name>A0A392QWP4_9FABA</name>
<keyword evidence="3" id="KW-1185">Reference proteome</keyword>
<organism evidence="2 3">
    <name type="scientific">Trifolium medium</name>
    <dbReference type="NCBI Taxonomy" id="97028"/>
    <lineage>
        <taxon>Eukaryota</taxon>
        <taxon>Viridiplantae</taxon>
        <taxon>Streptophyta</taxon>
        <taxon>Embryophyta</taxon>
        <taxon>Tracheophyta</taxon>
        <taxon>Spermatophyta</taxon>
        <taxon>Magnoliopsida</taxon>
        <taxon>eudicotyledons</taxon>
        <taxon>Gunneridae</taxon>
        <taxon>Pentapetalae</taxon>
        <taxon>rosids</taxon>
        <taxon>fabids</taxon>
        <taxon>Fabales</taxon>
        <taxon>Fabaceae</taxon>
        <taxon>Papilionoideae</taxon>
        <taxon>50 kb inversion clade</taxon>
        <taxon>NPAAA clade</taxon>
        <taxon>Hologalegina</taxon>
        <taxon>IRL clade</taxon>
        <taxon>Trifolieae</taxon>
        <taxon>Trifolium</taxon>
    </lineage>
</organism>
<evidence type="ECO:0000256" key="1">
    <source>
        <dbReference type="SAM" id="MobiDB-lite"/>
    </source>
</evidence>
<feature type="non-terminal residue" evidence="2">
    <location>
        <position position="1"/>
    </location>
</feature>
<feature type="region of interest" description="Disordered" evidence="1">
    <location>
        <begin position="25"/>
        <end position="76"/>
    </location>
</feature>